<sequence length="106" mass="11580">MSASSESPSPSPTSPSPPPLSSSPTVDPAAQARQARKRSREQPSPEEKQQENMFNYGRAIVKAVEFDVSLAALVDEADARIDDQEAKEDFEKPGGEPYVPRSFMSR</sequence>
<feature type="compositionally biased region" description="Pro residues" evidence="1">
    <location>
        <begin position="9"/>
        <end position="21"/>
    </location>
</feature>
<feature type="region of interest" description="Disordered" evidence="1">
    <location>
        <begin position="78"/>
        <end position="106"/>
    </location>
</feature>
<feature type="compositionally biased region" description="Basic and acidic residues" evidence="1">
    <location>
        <begin position="40"/>
        <end position="50"/>
    </location>
</feature>
<proteinExistence type="predicted"/>
<dbReference type="Proteomes" id="UP000054007">
    <property type="component" value="Unassembled WGS sequence"/>
</dbReference>
<dbReference type="EMBL" id="KN880915">
    <property type="protein sequence ID" value="KIY61563.1"/>
    <property type="molecule type" value="Genomic_DNA"/>
</dbReference>
<feature type="region of interest" description="Disordered" evidence="1">
    <location>
        <begin position="1"/>
        <end position="53"/>
    </location>
</feature>
<evidence type="ECO:0000313" key="3">
    <source>
        <dbReference type="Proteomes" id="UP000054007"/>
    </source>
</evidence>
<keyword evidence="3" id="KW-1185">Reference proteome</keyword>
<dbReference type="AlphaFoldDB" id="A0A0D7AT63"/>
<gene>
    <name evidence="2" type="ORF">CYLTODRAFT_459759</name>
</gene>
<feature type="compositionally biased region" description="Basic and acidic residues" evidence="1">
    <location>
        <begin position="78"/>
        <end position="94"/>
    </location>
</feature>
<accession>A0A0D7AT63</accession>
<organism evidence="2 3">
    <name type="scientific">Cylindrobasidium torrendii FP15055 ss-10</name>
    <dbReference type="NCBI Taxonomy" id="1314674"/>
    <lineage>
        <taxon>Eukaryota</taxon>
        <taxon>Fungi</taxon>
        <taxon>Dikarya</taxon>
        <taxon>Basidiomycota</taxon>
        <taxon>Agaricomycotina</taxon>
        <taxon>Agaricomycetes</taxon>
        <taxon>Agaricomycetidae</taxon>
        <taxon>Agaricales</taxon>
        <taxon>Marasmiineae</taxon>
        <taxon>Physalacriaceae</taxon>
        <taxon>Cylindrobasidium</taxon>
    </lineage>
</organism>
<protein>
    <submittedName>
        <fullName evidence="2">Uncharacterized protein</fullName>
    </submittedName>
</protein>
<reference evidence="2 3" key="1">
    <citation type="journal article" date="2015" name="Fungal Genet. Biol.">
        <title>Evolution of novel wood decay mechanisms in Agaricales revealed by the genome sequences of Fistulina hepatica and Cylindrobasidium torrendii.</title>
        <authorList>
            <person name="Floudas D."/>
            <person name="Held B.W."/>
            <person name="Riley R."/>
            <person name="Nagy L.G."/>
            <person name="Koehler G."/>
            <person name="Ransdell A.S."/>
            <person name="Younus H."/>
            <person name="Chow J."/>
            <person name="Chiniquy J."/>
            <person name="Lipzen A."/>
            <person name="Tritt A."/>
            <person name="Sun H."/>
            <person name="Haridas S."/>
            <person name="LaButti K."/>
            <person name="Ohm R.A."/>
            <person name="Kues U."/>
            <person name="Blanchette R.A."/>
            <person name="Grigoriev I.V."/>
            <person name="Minto R.E."/>
            <person name="Hibbett D.S."/>
        </authorList>
    </citation>
    <scope>NUCLEOTIDE SEQUENCE [LARGE SCALE GENOMIC DNA]</scope>
    <source>
        <strain evidence="2 3">FP15055 ss-10</strain>
    </source>
</reference>
<evidence type="ECO:0000313" key="2">
    <source>
        <dbReference type="EMBL" id="KIY61563.1"/>
    </source>
</evidence>
<evidence type="ECO:0000256" key="1">
    <source>
        <dbReference type="SAM" id="MobiDB-lite"/>
    </source>
</evidence>
<name>A0A0D7AT63_9AGAR</name>